<dbReference type="GO" id="GO:0005737">
    <property type="term" value="C:cytoplasm"/>
    <property type="evidence" value="ECO:0007669"/>
    <property type="project" value="TreeGrafter"/>
</dbReference>
<organism evidence="2 3">
    <name type="scientific">Sciurus carolinensis</name>
    <name type="common">Eastern gray squirrel</name>
    <dbReference type="NCBI Taxonomy" id="30640"/>
    <lineage>
        <taxon>Eukaryota</taxon>
        <taxon>Metazoa</taxon>
        <taxon>Chordata</taxon>
        <taxon>Craniata</taxon>
        <taxon>Vertebrata</taxon>
        <taxon>Euteleostomi</taxon>
        <taxon>Mammalia</taxon>
        <taxon>Eutheria</taxon>
        <taxon>Euarchontoglires</taxon>
        <taxon>Glires</taxon>
        <taxon>Rodentia</taxon>
        <taxon>Sciuromorpha</taxon>
        <taxon>Sciuridae</taxon>
        <taxon>Sciurinae</taxon>
        <taxon>Sciurini</taxon>
        <taxon>Sciurus</taxon>
    </lineage>
</organism>
<dbReference type="Pfam" id="PF03999">
    <property type="entry name" value="MAP65_ASE1"/>
    <property type="match status" value="1"/>
</dbReference>
<proteinExistence type="predicted"/>
<dbReference type="GO" id="GO:0051256">
    <property type="term" value="P:mitotic spindle midzone assembly"/>
    <property type="evidence" value="ECO:0007669"/>
    <property type="project" value="TreeGrafter"/>
</dbReference>
<dbReference type="Proteomes" id="UP001166674">
    <property type="component" value="Unassembled WGS sequence"/>
</dbReference>
<sequence>MRRSEVLAEESIVCLQKALNHLQEIWELIGIPKDQGLQRTEVAKKDIKDLLDMMIAEEESLMERLIKSISTCQKELKILCSELHVELFQEEGEMTIFQLEKDLCTQVELIQKQKKERKQELMLLQEQEQELCEILCMPHYDTDSTSVPSLEELNQFRQHVATLRKTKASKCEEFVNIKRQIILCMEELDHTPDTSFEKDVVCEAEDAFYLSLENIATLQKLLRQLEMKVIEAIQVELARYWDQCFYSQEQRQVFASYYAEDYTENLLQLHDAEIVWLRNYYEVHKELFEGVQKLEESWRLFLEFERKASDPSRFTNQGGNLLKEEKQRAKLQKMLPKLEEELKAWIEMWEQVQSKTFVVTGQKFMEYVTEQWEMH</sequence>
<dbReference type="PANTHER" id="PTHR19321">
    <property type="entry name" value="PROTEIN REGULATOR OF CYTOKINESIS 1 PRC1-RELATED"/>
    <property type="match status" value="1"/>
</dbReference>
<reference evidence="2" key="1">
    <citation type="submission" date="2020-03" db="EMBL/GenBank/DDBJ databases">
        <title>Studies in the Genomics of Life Span.</title>
        <authorList>
            <person name="Glass D."/>
        </authorList>
    </citation>
    <scope>NUCLEOTIDE SEQUENCE</scope>
    <source>
        <strain evidence="2">SUZIE</strain>
        <tissue evidence="2">Muscle</tissue>
    </source>
</reference>
<evidence type="ECO:0000313" key="2">
    <source>
        <dbReference type="EMBL" id="MBZ3886594.1"/>
    </source>
</evidence>
<dbReference type="PANTHER" id="PTHR19321:SF1">
    <property type="entry name" value="PROTEIN REGULATOR OF CYTOKINESIS 1"/>
    <property type="match status" value="1"/>
</dbReference>
<feature type="coiled-coil region" evidence="1">
    <location>
        <begin position="321"/>
        <end position="348"/>
    </location>
</feature>
<gene>
    <name evidence="2" type="ORF">SUZIE_188730</name>
</gene>
<keyword evidence="3" id="KW-1185">Reference proteome</keyword>
<protein>
    <submittedName>
        <fullName evidence="2">Protein regulator of cytokinesis 1</fullName>
    </submittedName>
</protein>
<keyword evidence="1" id="KW-0175">Coiled coil</keyword>
<evidence type="ECO:0000256" key="1">
    <source>
        <dbReference type="SAM" id="Coils"/>
    </source>
</evidence>
<dbReference type="InterPro" id="IPR007145">
    <property type="entry name" value="MAP65_Ase1_PRC1"/>
</dbReference>
<dbReference type="GO" id="GO:0008017">
    <property type="term" value="F:microtubule binding"/>
    <property type="evidence" value="ECO:0007669"/>
    <property type="project" value="InterPro"/>
</dbReference>
<name>A0AA41NA46_SCICA</name>
<dbReference type="EMBL" id="JAATJV010410324">
    <property type="protein sequence ID" value="MBZ3886594.1"/>
    <property type="molecule type" value="Genomic_DNA"/>
</dbReference>
<dbReference type="AlphaFoldDB" id="A0AA41NA46"/>
<comment type="caution">
    <text evidence="2">The sequence shown here is derived from an EMBL/GenBank/DDBJ whole genome shotgun (WGS) entry which is preliminary data.</text>
</comment>
<evidence type="ECO:0000313" key="3">
    <source>
        <dbReference type="Proteomes" id="UP001166674"/>
    </source>
</evidence>
<accession>A0AA41NA46</accession>
<dbReference type="Gene3D" id="1.20.58.1520">
    <property type="match status" value="1"/>
</dbReference>
<dbReference type="GO" id="GO:1990023">
    <property type="term" value="C:mitotic spindle midzone"/>
    <property type="evidence" value="ECO:0007669"/>
    <property type="project" value="TreeGrafter"/>
</dbReference>